<keyword evidence="4" id="KW-1185">Reference proteome</keyword>
<name>A0A084ILD4_SALHC</name>
<dbReference type="AlphaFoldDB" id="A0A084ILD4"/>
<reference evidence="3 4" key="1">
    <citation type="submission" date="2013-03" db="EMBL/GenBank/DDBJ databases">
        <title>Salinisphaera hydrothermalis C41B8 Genome Sequencing.</title>
        <authorList>
            <person name="Li C."/>
            <person name="Lai Q."/>
            <person name="Shao Z."/>
        </authorList>
    </citation>
    <scope>NUCLEOTIDE SEQUENCE [LARGE SCALE GENOMIC DNA]</scope>
    <source>
        <strain evidence="3 4">C41B8</strain>
    </source>
</reference>
<dbReference type="STRING" id="1304275.C41B8_09076"/>
<accession>A0A084ILD4</accession>
<comment type="caution">
    <text evidence="3">The sequence shown here is derived from an EMBL/GenBank/DDBJ whole genome shotgun (WGS) entry which is preliminary data.</text>
</comment>
<proteinExistence type="predicted"/>
<dbReference type="Gene3D" id="6.20.450.20">
    <property type="match status" value="1"/>
</dbReference>
<dbReference type="RefSeq" id="WP_037336898.1">
    <property type="nucleotide sequence ID" value="NZ_APNK01000011.1"/>
</dbReference>
<dbReference type="Proteomes" id="UP000028302">
    <property type="component" value="Unassembled WGS sequence"/>
</dbReference>
<feature type="region of interest" description="Disordered" evidence="1">
    <location>
        <begin position="1"/>
        <end position="23"/>
    </location>
</feature>
<dbReference type="eggNOG" id="ENOG5033CYX">
    <property type="taxonomic scope" value="Bacteria"/>
</dbReference>
<evidence type="ECO:0000256" key="1">
    <source>
        <dbReference type="SAM" id="MobiDB-lite"/>
    </source>
</evidence>
<protein>
    <recommendedName>
        <fullName evidence="2">Stability determinant domain-containing protein</fullName>
    </recommendedName>
</protein>
<feature type="domain" description="Stability determinant" evidence="2">
    <location>
        <begin position="18"/>
        <end position="47"/>
    </location>
</feature>
<dbReference type="InterPro" id="IPR048851">
    <property type="entry name" value="PaaA2_dom"/>
</dbReference>
<dbReference type="EMBL" id="APNK01000011">
    <property type="protein sequence ID" value="KEZ77518.1"/>
    <property type="molecule type" value="Genomic_DNA"/>
</dbReference>
<feature type="compositionally biased region" description="Basic and acidic residues" evidence="1">
    <location>
        <begin position="1"/>
        <end position="11"/>
    </location>
</feature>
<evidence type="ECO:0000259" key="2">
    <source>
        <dbReference type="Pfam" id="PF21217"/>
    </source>
</evidence>
<evidence type="ECO:0000313" key="3">
    <source>
        <dbReference type="EMBL" id="KEZ77518.1"/>
    </source>
</evidence>
<dbReference type="Pfam" id="PF21217">
    <property type="entry name" value="PaaA2"/>
    <property type="match status" value="1"/>
</dbReference>
<dbReference type="OrthoDB" id="3174560at2"/>
<organism evidence="3 4">
    <name type="scientific">Salinisphaera hydrothermalis (strain C41B8)</name>
    <dbReference type="NCBI Taxonomy" id="1304275"/>
    <lineage>
        <taxon>Bacteria</taxon>
        <taxon>Pseudomonadati</taxon>
        <taxon>Pseudomonadota</taxon>
        <taxon>Gammaproteobacteria</taxon>
        <taxon>Salinisphaerales</taxon>
        <taxon>Salinisphaeraceae</taxon>
        <taxon>Salinisphaera</taxon>
    </lineage>
</organism>
<sequence>MPKFLDPRVSEFETEAEAESHDRWLREQVRRGLADDRPPVPHDEVMAQIEAVIDQAEQRRTQKD</sequence>
<gene>
    <name evidence="3" type="ORF">C41B8_09076</name>
</gene>
<evidence type="ECO:0000313" key="4">
    <source>
        <dbReference type="Proteomes" id="UP000028302"/>
    </source>
</evidence>